<dbReference type="Gene3D" id="2.30.110.10">
    <property type="entry name" value="Electron Transport, Fmn-binding Protein, Chain A"/>
    <property type="match status" value="1"/>
</dbReference>
<dbReference type="EMBL" id="JAINVZ010000006">
    <property type="protein sequence ID" value="MBY8885468.1"/>
    <property type="molecule type" value="Genomic_DNA"/>
</dbReference>
<proteinExistence type="predicted"/>
<sequence>MATASTTRTADDAAREVVAPRALRTFLGNFATGVTVVTYRRGDFLNGATVNSFTSVSLDPPLVLVALDRRTRSADHLGSGPYTINILADGQRDLATHFAGSTTPATVPWIDEDTEAPRLAGGVGHLRCEPWRTYDGGDHLLVVGRVGEFEARRGRPLLFFRGAFPRLAGQPGDTAWAWSLDDPTSGPQFTALD</sequence>
<evidence type="ECO:0000313" key="4">
    <source>
        <dbReference type="Proteomes" id="UP001198565"/>
    </source>
</evidence>
<evidence type="ECO:0000313" key="3">
    <source>
        <dbReference type="EMBL" id="MBY8885468.1"/>
    </source>
</evidence>
<dbReference type="InterPro" id="IPR012349">
    <property type="entry name" value="Split_barrel_FMN-bd"/>
</dbReference>
<dbReference type="InterPro" id="IPR002563">
    <property type="entry name" value="Flavin_Rdtase-like_dom"/>
</dbReference>
<dbReference type="SMART" id="SM00903">
    <property type="entry name" value="Flavin_Reduct"/>
    <property type="match status" value="1"/>
</dbReference>
<dbReference type="Proteomes" id="UP001198565">
    <property type="component" value="Unassembled WGS sequence"/>
</dbReference>
<evidence type="ECO:0000256" key="1">
    <source>
        <dbReference type="ARBA" id="ARBA00023002"/>
    </source>
</evidence>
<keyword evidence="1" id="KW-0560">Oxidoreductase</keyword>
<accession>A0ABS7QR97</accession>
<evidence type="ECO:0000259" key="2">
    <source>
        <dbReference type="SMART" id="SM00903"/>
    </source>
</evidence>
<dbReference type="Pfam" id="PF01613">
    <property type="entry name" value="Flavin_Reduct"/>
    <property type="match status" value="1"/>
</dbReference>
<protein>
    <submittedName>
        <fullName evidence="3">Flavin reductase family protein</fullName>
    </submittedName>
</protein>
<feature type="domain" description="Flavin reductase like" evidence="2">
    <location>
        <begin position="27"/>
        <end position="166"/>
    </location>
</feature>
<reference evidence="3 4" key="1">
    <citation type="submission" date="2021-08" db="EMBL/GenBank/DDBJ databases">
        <title>Streptomyces sp. PTM05 isolated from lichen.</title>
        <authorList>
            <person name="Somphong A."/>
            <person name="Phongsopitanun W."/>
            <person name="Tanasupawat S."/>
        </authorList>
    </citation>
    <scope>NUCLEOTIDE SEQUENCE [LARGE SCALE GENOMIC DNA]</scope>
    <source>
        <strain evidence="3 4">Ptm05</strain>
    </source>
</reference>
<dbReference type="SUPFAM" id="SSF50475">
    <property type="entry name" value="FMN-binding split barrel"/>
    <property type="match status" value="1"/>
</dbReference>
<gene>
    <name evidence="3" type="ORF">K7472_11485</name>
</gene>
<dbReference type="PANTHER" id="PTHR30466">
    <property type="entry name" value="FLAVIN REDUCTASE"/>
    <property type="match status" value="1"/>
</dbReference>
<dbReference type="InterPro" id="IPR050268">
    <property type="entry name" value="NADH-dep_flavin_reductase"/>
</dbReference>
<dbReference type="PANTHER" id="PTHR30466:SF1">
    <property type="entry name" value="FMN REDUCTASE (NADH) RUTF"/>
    <property type="match status" value="1"/>
</dbReference>
<dbReference type="RefSeq" id="WP_222976899.1">
    <property type="nucleotide sequence ID" value="NZ_JAINVZ010000006.1"/>
</dbReference>
<keyword evidence="4" id="KW-1185">Reference proteome</keyword>
<name>A0ABS7QR97_9ACTN</name>
<organism evidence="3 4">
    <name type="scientific">Streptantibioticus parmotrematis</name>
    <dbReference type="NCBI Taxonomy" id="2873249"/>
    <lineage>
        <taxon>Bacteria</taxon>
        <taxon>Bacillati</taxon>
        <taxon>Actinomycetota</taxon>
        <taxon>Actinomycetes</taxon>
        <taxon>Kitasatosporales</taxon>
        <taxon>Streptomycetaceae</taxon>
        <taxon>Streptantibioticus</taxon>
    </lineage>
</organism>
<comment type="caution">
    <text evidence="3">The sequence shown here is derived from an EMBL/GenBank/DDBJ whole genome shotgun (WGS) entry which is preliminary data.</text>
</comment>